<dbReference type="InterPro" id="IPR002110">
    <property type="entry name" value="Ankyrin_rpt"/>
</dbReference>
<reference evidence="4 5" key="1">
    <citation type="journal article" date="2019" name="Nat. Ecol. Evol.">
        <title>Megaphylogeny resolves global patterns of mushroom evolution.</title>
        <authorList>
            <person name="Varga T."/>
            <person name="Krizsan K."/>
            <person name="Foldi C."/>
            <person name="Dima B."/>
            <person name="Sanchez-Garcia M."/>
            <person name="Sanchez-Ramirez S."/>
            <person name="Szollosi G.J."/>
            <person name="Szarkandi J.G."/>
            <person name="Papp V."/>
            <person name="Albert L."/>
            <person name="Andreopoulos W."/>
            <person name="Angelini C."/>
            <person name="Antonin V."/>
            <person name="Barry K.W."/>
            <person name="Bougher N.L."/>
            <person name="Buchanan P."/>
            <person name="Buyck B."/>
            <person name="Bense V."/>
            <person name="Catcheside P."/>
            <person name="Chovatia M."/>
            <person name="Cooper J."/>
            <person name="Damon W."/>
            <person name="Desjardin D."/>
            <person name="Finy P."/>
            <person name="Geml J."/>
            <person name="Haridas S."/>
            <person name="Hughes K."/>
            <person name="Justo A."/>
            <person name="Karasinski D."/>
            <person name="Kautmanova I."/>
            <person name="Kiss B."/>
            <person name="Kocsube S."/>
            <person name="Kotiranta H."/>
            <person name="LaButti K.M."/>
            <person name="Lechner B.E."/>
            <person name="Liimatainen K."/>
            <person name="Lipzen A."/>
            <person name="Lukacs Z."/>
            <person name="Mihaltcheva S."/>
            <person name="Morgado L.N."/>
            <person name="Niskanen T."/>
            <person name="Noordeloos M.E."/>
            <person name="Ohm R.A."/>
            <person name="Ortiz-Santana B."/>
            <person name="Ovrebo C."/>
            <person name="Racz N."/>
            <person name="Riley R."/>
            <person name="Savchenko A."/>
            <person name="Shiryaev A."/>
            <person name="Soop K."/>
            <person name="Spirin V."/>
            <person name="Szebenyi C."/>
            <person name="Tomsovsky M."/>
            <person name="Tulloss R.E."/>
            <person name="Uehling J."/>
            <person name="Grigoriev I.V."/>
            <person name="Vagvolgyi C."/>
            <person name="Papp T."/>
            <person name="Martin F.M."/>
            <person name="Miettinen O."/>
            <person name="Hibbett D.S."/>
            <person name="Nagy L.G."/>
        </authorList>
    </citation>
    <scope>NUCLEOTIDE SEQUENCE [LARGE SCALE GENOMIC DNA]</scope>
    <source>
        <strain evidence="4 5">CBS 121175</strain>
    </source>
</reference>
<feature type="repeat" description="ANK" evidence="3">
    <location>
        <begin position="421"/>
        <end position="447"/>
    </location>
</feature>
<name>A0A5C3KKT1_COPMA</name>
<dbReference type="Gene3D" id="1.25.40.20">
    <property type="entry name" value="Ankyrin repeat-containing domain"/>
    <property type="match status" value="3"/>
</dbReference>
<dbReference type="Proteomes" id="UP000307440">
    <property type="component" value="Unassembled WGS sequence"/>
</dbReference>
<sequence>MLASRRPDTAELVEMMLKLGCTATINAKDAIGQTALAHAAESGSTEAVRILLGVEGIDHSCLGAYGRTPLMLAAERGCNGIVALLLEVEGIKFDCRDIEGKTALAHAILNGHVKICQDLLMAESTSASYTTSEGWNFYLMLAAAAGNATVIRSVLQLGHFDVNARDIHHCTALAYAVGSKSYGAVEALLEVEGVDIHCLDKQGRTLLMEAARRGEVMMVNRFLRLGLGANINTTDIRGSTALAHALVRGGSKEVVRMLLGVEGTDYNCVDARGQTPLMMAATQGYDDIVALLLEREGIKVDFRDTQLDINTRDIHYCTALTYAIGSRSDDAVEALLEVEGIDIHCFDRQGRTPLMNAVRWGRVEIAKRFIGLGLGANINAKDNEGMTVLSYAVLKRYRNDLEVVSALLKVEGIDLSVRDVKGRTPLMVAIENRNDECAELLRKAGAS</sequence>
<evidence type="ECO:0000256" key="2">
    <source>
        <dbReference type="ARBA" id="ARBA00023043"/>
    </source>
</evidence>
<organism evidence="4 5">
    <name type="scientific">Coprinopsis marcescibilis</name>
    <name type="common">Agaric fungus</name>
    <name type="synonym">Psathyrella marcescibilis</name>
    <dbReference type="NCBI Taxonomy" id="230819"/>
    <lineage>
        <taxon>Eukaryota</taxon>
        <taxon>Fungi</taxon>
        <taxon>Dikarya</taxon>
        <taxon>Basidiomycota</taxon>
        <taxon>Agaricomycotina</taxon>
        <taxon>Agaricomycetes</taxon>
        <taxon>Agaricomycetidae</taxon>
        <taxon>Agaricales</taxon>
        <taxon>Agaricineae</taxon>
        <taxon>Psathyrellaceae</taxon>
        <taxon>Coprinopsis</taxon>
    </lineage>
</organism>
<dbReference type="InterPro" id="IPR036770">
    <property type="entry name" value="Ankyrin_rpt-contain_sf"/>
</dbReference>
<dbReference type="PROSITE" id="PS50088">
    <property type="entry name" value="ANK_REPEAT"/>
    <property type="match status" value="3"/>
</dbReference>
<dbReference type="PANTHER" id="PTHR24173">
    <property type="entry name" value="ANKYRIN REPEAT CONTAINING"/>
    <property type="match status" value="1"/>
</dbReference>
<evidence type="ECO:0000313" key="4">
    <source>
        <dbReference type="EMBL" id="TFK20826.1"/>
    </source>
</evidence>
<proteinExistence type="predicted"/>
<dbReference type="PROSITE" id="PS50297">
    <property type="entry name" value="ANK_REP_REGION"/>
    <property type="match status" value="2"/>
</dbReference>
<dbReference type="EMBL" id="ML210286">
    <property type="protein sequence ID" value="TFK20826.1"/>
    <property type="molecule type" value="Genomic_DNA"/>
</dbReference>
<gene>
    <name evidence="4" type="ORF">FA15DRAFT_599024</name>
</gene>
<evidence type="ECO:0000256" key="1">
    <source>
        <dbReference type="ARBA" id="ARBA00022737"/>
    </source>
</evidence>
<keyword evidence="5" id="KW-1185">Reference proteome</keyword>
<dbReference type="AlphaFoldDB" id="A0A5C3KKT1"/>
<dbReference type="PANTHER" id="PTHR24173:SF74">
    <property type="entry name" value="ANKYRIN REPEAT DOMAIN-CONTAINING PROTEIN 16"/>
    <property type="match status" value="1"/>
</dbReference>
<feature type="repeat" description="ANK" evidence="3">
    <location>
        <begin position="349"/>
        <end position="383"/>
    </location>
</feature>
<keyword evidence="1" id="KW-0677">Repeat</keyword>
<evidence type="ECO:0000313" key="5">
    <source>
        <dbReference type="Proteomes" id="UP000307440"/>
    </source>
</evidence>
<dbReference type="SUPFAM" id="SSF48403">
    <property type="entry name" value="Ankyrin repeat"/>
    <property type="match status" value="2"/>
</dbReference>
<keyword evidence="2 3" id="KW-0040">ANK repeat</keyword>
<dbReference type="STRING" id="230819.A0A5C3KKT1"/>
<protein>
    <submittedName>
        <fullName evidence="4">Ankyrin</fullName>
    </submittedName>
</protein>
<evidence type="ECO:0000256" key="3">
    <source>
        <dbReference type="PROSITE-ProRule" id="PRU00023"/>
    </source>
</evidence>
<dbReference type="OrthoDB" id="194358at2759"/>
<dbReference type="Pfam" id="PF12796">
    <property type="entry name" value="Ank_2"/>
    <property type="match status" value="3"/>
</dbReference>
<feature type="repeat" description="ANK" evidence="3">
    <location>
        <begin position="272"/>
        <end position="305"/>
    </location>
</feature>
<accession>A0A5C3KKT1</accession>
<dbReference type="SMART" id="SM00248">
    <property type="entry name" value="ANK"/>
    <property type="match status" value="12"/>
</dbReference>